<name>A0A1G9FAK1_9ACTN</name>
<organism evidence="8 9">
    <name type="scientific">Nonomuraea maritima</name>
    <dbReference type="NCBI Taxonomy" id="683260"/>
    <lineage>
        <taxon>Bacteria</taxon>
        <taxon>Bacillati</taxon>
        <taxon>Actinomycetota</taxon>
        <taxon>Actinomycetes</taxon>
        <taxon>Streptosporangiales</taxon>
        <taxon>Streptosporangiaceae</taxon>
        <taxon>Nonomuraea</taxon>
    </lineage>
</organism>
<dbReference type="PROSITE" id="PS51300">
    <property type="entry name" value="NIRD"/>
    <property type="match status" value="1"/>
</dbReference>
<keyword evidence="5" id="KW-0411">Iron-sulfur</keyword>
<accession>A0A1G9FAK1</accession>
<dbReference type="InterPro" id="IPR012748">
    <property type="entry name" value="Rieske-like_NirD"/>
</dbReference>
<evidence type="ECO:0000256" key="5">
    <source>
        <dbReference type="ARBA" id="ARBA00023014"/>
    </source>
</evidence>
<dbReference type="GO" id="GO:0016705">
    <property type="term" value="F:oxidoreductase activity, acting on paired donors, with incorporation or reduction of molecular oxygen"/>
    <property type="evidence" value="ECO:0007669"/>
    <property type="project" value="UniProtKB-ARBA"/>
</dbReference>
<keyword evidence="6" id="KW-0534">Nitrate assimilation</keyword>
<gene>
    <name evidence="8" type="ORF">SAMN05421874_11218</name>
</gene>
<dbReference type="Proteomes" id="UP000198683">
    <property type="component" value="Unassembled WGS sequence"/>
</dbReference>
<protein>
    <submittedName>
        <fullName evidence="8">Nitrite reductase (NADH) small subunit</fullName>
    </submittedName>
</protein>
<dbReference type="RefSeq" id="WP_090767408.1">
    <property type="nucleotide sequence ID" value="NZ_FNFB01000012.1"/>
</dbReference>
<dbReference type="GO" id="GO:0008942">
    <property type="term" value="F:nitrite reductase [NAD(P)H] activity"/>
    <property type="evidence" value="ECO:0007669"/>
    <property type="project" value="InterPro"/>
</dbReference>
<keyword evidence="9" id="KW-1185">Reference proteome</keyword>
<dbReference type="GO" id="GO:0042128">
    <property type="term" value="P:nitrate assimilation"/>
    <property type="evidence" value="ECO:0007669"/>
    <property type="project" value="UniProtKB-KW"/>
</dbReference>
<dbReference type="OrthoDB" id="3213360at2"/>
<reference evidence="8 9" key="1">
    <citation type="submission" date="2016-10" db="EMBL/GenBank/DDBJ databases">
        <authorList>
            <person name="de Groot N.N."/>
        </authorList>
    </citation>
    <scope>NUCLEOTIDE SEQUENCE [LARGE SCALE GENOMIC DNA]</scope>
    <source>
        <strain evidence="8 9">CGMCC 4.5681</strain>
    </source>
</reference>
<keyword evidence="2" id="KW-0479">Metal-binding</keyword>
<dbReference type="GO" id="GO:0046872">
    <property type="term" value="F:metal ion binding"/>
    <property type="evidence" value="ECO:0007669"/>
    <property type="project" value="UniProtKB-KW"/>
</dbReference>
<evidence type="ECO:0000313" key="9">
    <source>
        <dbReference type="Proteomes" id="UP000198683"/>
    </source>
</evidence>
<evidence type="ECO:0000256" key="6">
    <source>
        <dbReference type="ARBA" id="ARBA00023063"/>
    </source>
</evidence>
<evidence type="ECO:0000256" key="2">
    <source>
        <dbReference type="ARBA" id="ARBA00022723"/>
    </source>
</evidence>
<keyword evidence="3" id="KW-0560">Oxidoreductase</keyword>
<dbReference type="PANTHER" id="PTHR40562">
    <property type="match status" value="1"/>
</dbReference>
<dbReference type="PANTHER" id="PTHR40562:SF1">
    <property type="entry name" value="NITRITE REDUCTASE (NADH) SMALL SUBUNIT"/>
    <property type="match status" value="1"/>
</dbReference>
<evidence type="ECO:0000256" key="3">
    <source>
        <dbReference type="ARBA" id="ARBA00023002"/>
    </source>
</evidence>
<dbReference type="Pfam" id="PF13806">
    <property type="entry name" value="Rieske_2"/>
    <property type="match status" value="1"/>
</dbReference>
<dbReference type="STRING" id="683260.SAMN05421874_11218"/>
<dbReference type="PROSITE" id="PS51296">
    <property type="entry name" value="RIESKE"/>
    <property type="match status" value="1"/>
</dbReference>
<dbReference type="AlphaFoldDB" id="A0A1G9FAK1"/>
<evidence type="ECO:0000256" key="4">
    <source>
        <dbReference type="ARBA" id="ARBA00023004"/>
    </source>
</evidence>
<evidence type="ECO:0000256" key="1">
    <source>
        <dbReference type="ARBA" id="ARBA00022714"/>
    </source>
</evidence>
<dbReference type="CDD" id="cd03529">
    <property type="entry name" value="Rieske_NirD"/>
    <property type="match status" value="1"/>
</dbReference>
<feature type="domain" description="Rieske" evidence="7">
    <location>
        <begin position="4"/>
        <end position="104"/>
    </location>
</feature>
<keyword evidence="4" id="KW-0408">Iron</keyword>
<dbReference type="GO" id="GO:0051537">
    <property type="term" value="F:2 iron, 2 sulfur cluster binding"/>
    <property type="evidence" value="ECO:0007669"/>
    <property type="project" value="UniProtKB-KW"/>
</dbReference>
<dbReference type="InterPro" id="IPR017881">
    <property type="entry name" value="NirD"/>
</dbReference>
<dbReference type="EMBL" id="FNFB01000012">
    <property type="protein sequence ID" value="SDK85442.1"/>
    <property type="molecule type" value="Genomic_DNA"/>
</dbReference>
<dbReference type="InterPro" id="IPR036922">
    <property type="entry name" value="Rieske_2Fe-2S_sf"/>
</dbReference>
<dbReference type="NCBIfam" id="TIGR02378">
    <property type="entry name" value="nirD_assim_sml"/>
    <property type="match status" value="1"/>
</dbReference>
<dbReference type="InterPro" id="IPR017941">
    <property type="entry name" value="Rieske_2Fe-2S"/>
</dbReference>
<evidence type="ECO:0000259" key="7">
    <source>
        <dbReference type="PROSITE" id="PS51296"/>
    </source>
</evidence>
<proteinExistence type="predicted"/>
<sequence>MSWTPICAYDALLPERGVCALVGGEQVAVFRTYDGDLYALDNLDPFSGAYVLSRGIVGTRKGEPTVASPLHKQVFSLVTGRCLDEEGVSVPVHAVRVNGARVEVSLRQRAGVGALAGHV</sequence>
<dbReference type="GO" id="GO:0004497">
    <property type="term" value="F:monooxygenase activity"/>
    <property type="evidence" value="ECO:0007669"/>
    <property type="project" value="UniProtKB-ARBA"/>
</dbReference>
<dbReference type="SUPFAM" id="SSF50022">
    <property type="entry name" value="ISP domain"/>
    <property type="match status" value="1"/>
</dbReference>
<keyword evidence="1" id="KW-0001">2Fe-2S</keyword>
<evidence type="ECO:0000313" key="8">
    <source>
        <dbReference type="EMBL" id="SDK85442.1"/>
    </source>
</evidence>
<dbReference type="Gene3D" id="2.102.10.10">
    <property type="entry name" value="Rieske [2Fe-2S] iron-sulphur domain"/>
    <property type="match status" value="1"/>
</dbReference>